<accession>A0A1B2I3U8</accession>
<gene>
    <name evidence="2" type="ORF">BED41_05745</name>
</gene>
<keyword evidence="3" id="KW-1185">Reference proteome</keyword>
<feature type="compositionally biased region" description="Pro residues" evidence="1">
    <location>
        <begin position="8"/>
        <end position="18"/>
    </location>
</feature>
<evidence type="ECO:0000313" key="2">
    <source>
        <dbReference type="EMBL" id="ANZ44636.1"/>
    </source>
</evidence>
<dbReference type="RefSeq" id="WP_066743964.1">
    <property type="nucleotide sequence ID" value="NZ_CP016757.1"/>
</dbReference>
<dbReference type="Proteomes" id="UP000093044">
    <property type="component" value="Chromosome"/>
</dbReference>
<proteinExistence type="predicted"/>
<feature type="region of interest" description="Disordered" evidence="1">
    <location>
        <begin position="1"/>
        <end position="70"/>
    </location>
</feature>
<evidence type="ECO:0000256" key="1">
    <source>
        <dbReference type="SAM" id="MobiDB-lite"/>
    </source>
</evidence>
<protein>
    <submittedName>
        <fullName evidence="2">Uncharacterized protein</fullName>
    </submittedName>
</protein>
<evidence type="ECO:0000313" key="3">
    <source>
        <dbReference type="Proteomes" id="UP000093044"/>
    </source>
</evidence>
<reference evidence="2" key="1">
    <citation type="submission" date="2016-08" db="EMBL/GenBank/DDBJ databases">
        <title>Complete genome of Cloacibacillus porcorum.</title>
        <authorList>
            <person name="Looft T."/>
            <person name="Bayles D.O."/>
            <person name="Alt D.P."/>
        </authorList>
    </citation>
    <scope>NUCLEOTIDE SEQUENCE [LARGE SCALE GENOMIC DNA]</scope>
    <source>
        <strain evidence="2">CL-84</strain>
    </source>
</reference>
<dbReference type="AlphaFoldDB" id="A0A1B2I3U8"/>
<dbReference type="EMBL" id="CP016757">
    <property type="protein sequence ID" value="ANZ44636.1"/>
    <property type="molecule type" value="Genomic_DNA"/>
</dbReference>
<dbReference type="STRING" id="1197717.BED41_05745"/>
<name>A0A1B2I3U8_9BACT</name>
<sequence>MCTSSPKVPDPAPLPPQVEEPSKSVGEANTGARDTTRKKRAAGLSRSDTLLTGDSSLGTAPGQKKTLLGG</sequence>
<dbReference type="KEGG" id="cpor:BED41_05745"/>
<organism evidence="2 3">
    <name type="scientific">Cloacibacillus porcorum</name>
    <dbReference type="NCBI Taxonomy" id="1197717"/>
    <lineage>
        <taxon>Bacteria</taxon>
        <taxon>Thermotogati</taxon>
        <taxon>Synergistota</taxon>
        <taxon>Synergistia</taxon>
        <taxon>Synergistales</taxon>
        <taxon>Synergistaceae</taxon>
        <taxon>Cloacibacillus</taxon>
    </lineage>
</organism>
<feature type="compositionally biased region" description="Polar residues" evidence="1">
    <location>
        <begin position="46"/>
        <end position="58"/>
    </location>
</feature>
<dbReference type="GeneID" id="83057354"/>